<organism evidence="2 3">
    <name type="scientific">Mytilus coruscus</name>
    <name type="common">Sea mussel</name>
    <dbReference type="NCBI Taxonomy" id="42192"/>
    <lineage>
        <taxon>Eukaryota</taxon>
        <taxon>Metazoa</taxon>
        <taxon>Spiralia</taxon>
        <taxon>Lophotrochozoa</taxon>
        <taxon>Mollusca</taxon>
        <taxon>Bivalvia</taxon>
        <taxon>Autobranchia</taxon>
        <taxon>Pteriomorphia</taxon>
        <taxon>Mytilida</taxon>
        <taxon>Mytiloidea</taxon>
        <taxon>Mytilidae</taxon>
        <taxon>Mytilinae</taxon>
        <taxon>Mytilus</taxon>
    </lineage>
</organism>
<dbReference type="InterPro" id="IPR041577">
    <property type="entry name" value="RT_RNaseH_2"/>
</dbReference>
<dbReference type="InterPro" id="IPR043128">
    <property type="entry name" value="Rev_trsase/Diguanyl_cyclase"/>
</dbReference>
<dbReference type="EMBL" id="CACVKT020000627">
    <property type="protein sequence ID" value="CAC5361564.1"/>
    <property type="molecule type" value="Genomic_DNA"/>
</dbReference>
<dbReference type="PANTHER" id="PTHR37984">
    <property type="entry name" value="PROTEIN CBG26694"/>
    <property type="match status" value="1"/>
</dbReference>
<sequence>MEEHDEILKQVVERATNHNLRLNFDKCFVRKARVAYMGHFITNKGLLPDPAKMQAIFEMPAPQNKEGVRRFLGLVQYLSKFIPNLSQVDASLRTLLKSDVLFTWEYEQDKIFQELKRLCSTTPVLTFFDVKKPVEIECDASQEGLGAVLMQEGRVIAYASRSLSESEKRYAQIEKEMLSIVFSTKKFHCYIFGKKTVIHNDHKPLEQIFKKLLLAAPLCIQKMM</sequence>
<evidence type="ECO:0000313" key="3">
    <source>
        <dbReference type="Proteomes" id="UP000507470"/>
    </source>
</evidence>
<evidence type="ECO:0000259" key="1">
    <source>
        <dbReference type="Pfam" id="PF17919"/>
    </source>
</evidence>
<keyword evidence="3" id="KW-1185">Reference proteome</keyword>
<dbReference type="InterPro" id="IPR043502">
    <property type="entry name" value="DNA/RNA_pol_sf"/>
</dbReference>
<dbReference type="InterPro" id="IPR050951">
    <property type="entry name" value="Retrovirus_Pol_polyprotein"/>
</dbReference>
<dbReference type="Pfam" id="PF17919">
    <property type="entry name" value="RT_RNaseH_2"/>
    <property type="match status" value="1"/>
</dbReference>
<reference evidence="2 3" key="1">
    <citation type="submission" date="2020-06" db="EMBL/GenBank/DDBJ databases">
        <authorList>
            <person name="Li R."/>
            <person name="Bekaert M."/>
        </authorList>
    </citation>
    <scope>NUCLEOTIDE SEQUENCE [LARGE SCALE GENOMIC DNA]</scope>
    <source>
        <strain evidence="3">wild</strain>
    </source>
</reference>
<dbReference type="SUPFAM" id="SSF56672">
    <property type="entry name" value="DNA/RNA polymerases"/>
    <property type="match status" value="1"/>
</dbReference>
<evidence type="ECO:0000313" key="2">
    <source>
        <dbReference type="EMBL" id="CAC5361564.1"/>
    </source>
</evidence>
<name>A0A6J8A784_MYTCO</name>
<protein>
    <recommendedName>
        <fullName evidence="1">Reverse transcriptase/retrotransposon-derived protein RNase H-like domain-containing protein</fullName>
    </recommendedName>
</protein>
<dbReference type="OrthoDB" id="6111660at2759"/>
<dbReference type="Gene3D" id="3.30.70.270">
    <property type="match status" value="2"/>
</dbReference>
<proteinExistence type="predicted"/>
<feature type="domain" description="Reverse transcriptase/retrotransposon-derived protein RNase H-like" evidence="1">
    <location>
        <begin position="104"/>
        <end position="198"/>
    </location>
</feature>
<dbReference type="FunFam" id="3.30.70.270:FF:000026">
    <property type="entry name" value="Transposon Ty3-G Gag-Pol polyprotein"/>
    <property type="match status" value="1"/>
</dbReference>
<dbReference type="CDD" id="cd09274">
    <property type="entry name" value="RNase_HI_RT_Ty3"/>
    <property type="match status" value="1"/>
</dbReference>
<dbReference type="PANTHER" id="PTHR37984:SF8">
    <property type="entry name" value="CCHC-TYPE DOMAIN-CONTAINING PROTEIN"/>
    <property type="match status" value="1"/>
</dbReference>
<dbReference type="FunFam" id="3.10.20.370:FF:000001">
    <property type="entry name" value="Retrovirus-related Pol polyprotein from transposon 17.6-like protein"/>
    <property type="match status" value="1"/>
</dbReference>
<gene>
    <name evidence="2" type="ORF">MCOR_3657</name>
</gene>
<dbReference type="Proteomes" id="UP000507470">
    <property type="component" value="Unassembled WGS sequence"/>
</dbReference>
<dbReference type="AlphaFoldDB" id="A0A6J8A784"/>
<accession>A0A6J8A784</accession>